<dbReference type="EMBL" id="JANIAA010000006">
    <property type="protein sequence ID" value="MCQ8189324.1"/>
    <property type="molecule type" value="Genomic_DNA"/>
</dbReference>
<comment type="caution">
    <text evidence="3">The sequence shown here is derived from an EMBL/GenBank/DDBJ whole genome shotgun (WGS) entry which is preliminary data.</text>
</comment>
<evidence type="ECO:0000256" key="1">
    <source>
        <dbReference type="ARBA" id="ARBA00023239"/>
    </source>
</evidence>
<organism evidence="3 4">
    <name type="scientific">Streptomyces rugosispiralis</name>
    <dbReference type="NCBI Taxonomy" id="2967341"/>
    <lineage>
        <taxon>Bacteria</taxon>
        <taxon>Bacillati</taxon>
        <taxon>Actinomycetota</taxon>
        <taxon>Actinomycetes</taxon>
        <taxon>Kitasatosporales</taxon>
        <taxon>Streptomycetaceae</taxon>
        <taxon>Streptomyces</taxon>
    </lineage>
</organism>
<reference evidence="3 4" key="1">
    <citation type="submission" date="2022-07" db="EMBL/GenBank/DDBJ databases">
        <authorList>
            <person name="Phongsopitanun W."/>
            <person name="Tanasupawat S."/>
        </authorList>
    </citation>
    <scope>NUCLEOTIDE SEQUENCE [LARGE SCALE GENOMIC DNA]</scope>
    <source>
        <strain evidence="3 4">RCU-064</strain>
    </source>
</reference>
<dbReference type="InterPro" id="IPR032465">
    <property type="entry name" value="ACMSD"/>
</dbReference>
<dbReference type="PANTHER" id="PTHR21240">
    <property type="entry name" value="2-AMINO-3-CARBOXYLMUCONATE-6-SEMIALDEHYDE DECARBOXYLASE"/>
    <property type="match status" value="1"/>
</dbReference>
<gene>
    <name evidence="3" type="ORF">NP777_13830</name>
</gene>
<dbReference type="SUPFAM" id="SSF51556">
    <property type="entry name" value="Metallo-dependent hydrolases"/>
    <property type="match status" value="1"/>
</dbReference>
<evidence type="ECO:0000259" key="2">
    <source>
        <dbReference type="Pfam" id="PF04909"/>
    </source>
</evidence>
<dbReference type="Gene3D" id="3.20.20.140">
    <property type="entry name" value="Metal-dependent hydrolases"/>
    <property type="match status" value="1"/>
</dbReference>
<keyword evidence="1" id="KW-0456">Lyase</keyword>
<dbReference type="Proteomes" id="UP001204746">
    <property type="component" value="Unassembled WGS sequence"/>
</dbReference>
<dbReference type="InterPro" id="IPR006680">
    <property type="entry name" value="Amidohydro-rel"/>
</dbReference>
<accession>A0ABT1UW09</accession>
<keyword evidence="4" id="KW-1185">Reference proteome</keyword>
<dbReference type="Pfam" id="PF04909">
    <property type="entry name" value="Amidohydro_2"/>
    <property type="match status" value="1"/>
</dbReference>
<dbReference type="InterPro" id="IPR032466">
    <property type="entry name" value="Metal_Hydrolase"/>
</dbReference>
<dbReference type="PANTHER" id="PTHR21240:SF28">
    <property type="entry name" value="ISO-OROTATE DECARBOXYLASE (EUROFUNG)"/>
    <property type="match status" value="1"/>
</dbReference>
<sequence>MIIDCHGHYTTAPPALEAWRTQQINGLTDPARTPTPTRADLRIGDDELRRSIEPNQLRLMDERGIDLTVFSPRASFMAHHIGDLRTSSEWAALCNELCFRVSELYPGRFAPAAMLPQSPGVDPATCVPELVRCVEEYGAVAVNLNPDPSGGHWTAPPLTDRSWYPIYEKLVEYDVPAMVHVSTSVNPAFHTTGAHYLNADTTVFMQLVQGDLFADFPTLRLIIPHGGGAVPYHWGRFRGLAMALGKPPLEEHVLGNVFFDTCVYHQPGIDLLFDVMPARNILFASEMIGAVRDIDPRTGRHFDDTRRYAEAAGLPADELTGIFERNARAVYPRLDALLTKQGR</sequence>
<evidence type="ECO:0000313" key="3">
    <source>
        <dbReference type="EMBL" id="MCQ8189324.1"/>
    </source>
</evidence>
<evidence type="ECO:0000313" key="4">
    <source>
        <dbReference type="Proteomes" id="UP001204746"/>
    </source>
</evidence>
<name>A0ABT1UW09_9ACTN</name>
<proteinExistence type="predicted"/>
<dbReference type="RefSeq" id="WP_256650427.1">
    <property type="nucleotide sequence ID" value="NZ_JANIAA010000006.1"/>
</dbReference>
<feature type="domain" description="Amidohydrolase-related" evidence="2">
    <location>
        <begin position="3"/>
        <end position="332"/>
    </location>
</feature>
<protein>
    <submittedName>
        <fullName evidence="3">Amidohydrolase</fullName>
    </submittedName>
</protein>